<keyword evidence="3" id="KW-1185">Reference proteome</keyword>
<dbReference type="InterPro" id="IPR006680">
    <property type="entry name" value="Amidohydro-rel"/>
</dbReference>
<comment type="caution">
    <text evidence="2">The sequence shown here is derived from an EMBL/GenBank/DDBJ whole genome shotgun (WGS) entry which is preliminary data.</text>
</comment>
<dbReference type="EMBL" id="LAZP02000997">
    <property type="protein sequence ID" value="PFH55322.1"/>
    <property type="molecule type" value="Genomic_DNA"/>
</dbReference>
<protein>
    <recommendedName>
        <fullName evidence="1">Amidohydrolase-related domain-containing protein</fullName>
    </recommendedName>
</protein>
<dbReference type="GO" id="GO:0016787">
    <property type="term" value="F:hydrolase activity"/>
    <property type="evidence" value="ECO:0007669"/>
    <property type="project" value="InterPro"/>
</dbReference>
<dbReference type="Gene3D" id="3.20.20.140">
    <property type="entry name" value="Metal-dependent hydrolases"/>
    <property type="match status" value="1"/>
</dbReference>
<dbReference type="AlphaFoldDB" id="A0A2A9P388"/>
<dbReference type="PANTHER" id="PTHR35563">
    <property type="entry name" value="BARREL METAL-DEPENDENT HYDROLASE, PUTATIVE (AFU_ORTHOLOGUE AFUA_1G16240)-RELATED"/>
    <property type="match status" value="1"/>
</dbReference>
<reference evidence="2 3" key="2">
    <citation type="journal article" date="2017" name="Sci. Rep.">
        <title>Ant-infecting Ophiocordyceps genomes reveal a high diversity of potential behavioral manipulation genes and a possible major role for enterotoxins.</title>
        <authorList>
            <person name="de Bekker C."/>
            <person name="Ohm R.A."/>
            <person name="Evans H.C."/>
            <person name="Brachmann A."/>
            <person name="Hughes D.P."/>
        </authorList>
    </citation>
    <scope>NUCLEOTIDE SEQUENCE [LARGE SCALE GENOMIC DNA]</scope>
    <source>
        <strain evidence="2 3">SC16a</strain>
    </source>
</reference>
<dbReference type="PANTHER" id="PTHR35563:SF2">
    <property type="entry name" value="BARREL METAL-DEPENDENT HYDROLASE, PUTATIVE (AFU_ORTHOLOGUE AFUA_1G16240)-RELATED"/>
    <property type="match status" value="1"/>
</dbReference>
<feature type="domain" description="Amidohydrolase-related" evidence="1">
    <location>
        <begin position="11"/>
        <end position="292"/>
    </location>
</feature>
<name>A0A2A9P388_OPHUN</name>
<accession>A0A2A9P388</accession>
<gene>
    <name evidence="2" type="ORF">XA68_18573</name>
</gene>
<dbReference type="InterPro" id="IPR052358">
    <property type="entry name" value="Aro_Compnd_Degr_Hydrolases"/>
</dbReference>
<dbReference type="OrthoDB" id="2135488at2759"/>
<reference evidence="2 3" key="1">
    <citation type="journal article" date="2015" name="BMC Genomics">
        <title>Gene expression during zombie ant biting behavior reflects the complexity underlying fungal parasitic behavioral manipulation.</title>
        <authorList>
            <person name="de Bekker C."/>
            <person name="Ohm R.A."/>
            <person name="Loreto R.G."/>
            <person name="Sebastian A."/>
            <person name="Albert I."/>
            <person name="Merrow M."/>
            <person name="Brachmann A."/>
            <person name="Hughes D.P."/>
        </authorList>
    </citation>
    <scope>NUCLEOTIDE SEQUENCE [LARGE SCALE GENOMIC DNA]</scope>
    <source>
        <strain evidence="2 3">SC16a</strain>
    </source>
</reference>
<evidence type="ECO:0000313" key="2">
    <source>
        <dbReference type="EMBL" id="PFH55322.1"/>
    </source>
</evidence>
<evidence type="ECO:0000313" key="3">
    <source>
        <dbReference type="Proteomes" id="UP000037136"/>
    </source>
</evidence>
<sequence>MMTMMMPSDAWDSHLHVTDPRRFPPVAGARYRPGLHTVEENRRFEQSIECRHVVLVQPSVYGANNSLLLEALEELGVERARGVVVFHPHAVRRPLLARWHRLGVRGVRINLVSGRADDDDHHVGLPPDHLADLLARYVELVKPFDWVVEMYLPMSWIPSLQTIIPRLGLRIVLDHFGHPSPTSSLHHQKQLEETEGFTALLRLLRQRVVWVKLSAPYRLSNASDPLYRDLDPLILRLLADAPSQLVYGSDWPHTRFEQLDIRPWTRHLLQLTRGDAHLTRSLFRDNPRALWDGPNRP</sequence>
<dbReference type="SUPFAM" id="SSF51556">
    <property type="entry name" value="Metallo-dependent hydrolases"/>
    <property type="match status" value="1"/>
</dbReference>
<dbReference type="InterPro" id="IPR032466">
    <property type="entry name" value="Metal_Hydrolase"/>
</dbReference>
<evidence type="ECO:0000259" key="1">
    <source>
        <dbReference type="Pfam" id="PF04909"/>
    </source>
</evidence>
<organism evidence="2 3">
    <name type="scientific">Ophiocordyceps unilateralis</name>
    <name type="common">Zombie-ant fungus</name>
    <name type="synonym">Torrubia unilateralis</name>
    <dbReference type="NCBI Taxonomy" id="268505"/>
    <lineage>
        <taxon>Eukaryota</taxon>
        <taxon>Fungi</taxon>
        <taxon>Dikarya</taxon>
        <taxon>Ascomycota</taxon>
        <taxon>Pezizomycotina</taxon>
        <taxon>Sordariomycetes</taxon>
        <taxon>Hypocreomycetidae</taxon>
        <taxon>Hypocreales</taxon>
        <taxon>Ophiocordycipitaceae</taxon>
        <taxon>Ophiocordyceps</taxon>
    </lineage>
</organism>
<proteinExistence type="predicted"/>
<dbReference type="Pfam" id="PF04909">
    <property type="entry name" value="Amidohydro_2"/>
    <property type="match status" value="1"/>
</dbReference>
<dbReference type="Proteomes" id="UP000037136">
    <property type="component" value="Unassembled WGS sequence"/>
</dbReference>